<dbReference type="AlphaFoldDB" id="A0AA40SRY1"/>
<name>A0AA40SRY1_9MICO</name>
<gene>
    <name evidence="1" type="ORF">BKA10_002929</name>
</gene>
<sequence>MRRGWWRRNAAALAALVVLVPVTVLVVGGNEWREYYGFRASMPVEVASGERTTYAGAEFGGADIAPLTAEGLEVPEGARAFLVTVEVAPTTTTPPSCLPLSLHEQGGAQREWSVDASLRWYDRDRPSGCDSLATGPYTIATPFLVPDDATGPFFVDLFVVGEAPRFLRVHLD</sequence>
<comment type="caution">
    <text evidence="1">The sequence shown here is derived from an EMBL/GenBank/DDBJ whole genome shotgun (WGS) entry which is preliminary data.</text>
</comment>
<organism evidence="1 2">
    <name type="scientific">Microbacterium invictum</name>
    <dbReference type="NCBI Taxonomy" id="515415"/>
    <lineage>
        <taxon>Bacteria</taxon>
        <taxon>Bacillati</taxon>
        <taxon>Actinomycetota</taxon>
        <taxon>Actinomycetes</taxon>
        <taxon>Micrococcales</taxon>
        <taxon>Microbacteriaceae</taxon>
        <taxon>Microbacterium</taxon>
    </lineage>
</organism>
<evidence type="ECO:0000313" key="1">
    <source>
        <dbReference type="EMBL" id="MBB4141135.1"/>
    </source>
</evidence>
<reference evidence="1 2" key="1">
    <citation type="submission" date="2020-08" db="EMBL/GenBank/DDBJ databases">
        <title>Sequencing the genomes of 1000 actinobacteria strains.</title>
        <authorList>
            <person name="Klenk H.-P."/>
        </authorList>
    </citation>
    <scope>NUCLEOTIDE SEQUENCE [LARGE SCALE GENOMIC DNA]</scope>
    <source>
        <strain evidence="1 2">DSM 19600</strain>
    </source>
</reference>
<evidence type="ECO:0000313" key="2">
    <source>
        <dbReference type="Proteomes" id="UP000549113"/>
    </source>
</evidence>
<dbReference type="EMBL" id="JACIFH010000001">
    <property type="protein sequence ID" value="MBB4141135.1"/>
    <property type="molecule type" value="Genomic_DNA"/>
</dbReference>
<accession>A0AA40SRY1</accession>
<keyword evidence="2" id="KW-1185">Reference proteome</keyword>
<protein>
    <submittedName>
        <fullName evidence="1">Uncharacterized protein</fullName>
    </submittedName>
</protein>
<proteinExistence type="predicted"/>
<dbReference type="Proteomes" id="UP000549113">
    <property type="component" value="Unassembled WGS sequence"/>
</dbReference>